<dbReference type="Gene3D" id="3.40.190.10">
    <property type="entry name" value="Periplasmic binding protein-like II"/>
    <property type="match status" value="2"/>
</dbReference>
<dbReference type="PROSITE" id="PS50931">
    <property type="entry name" value="HTH_LYSR"/>
    <property type="match status" value="1"/>
</dbReference>
<evidence type="ECO:0000259" key="5">
    <source>
        <dbReference type="PROSITE" id="PS50931"/>
    </source>
</evidence>
<dbReference type="Pfam" id="PF03466">
    <property type="entry name" value="LysR_substrate"/>
    <property type="match status" value="1"/>
</dbReference>
<dbReference type="PANTHER" id="PTHR30537:SF26">
    <property type="entry name" value="GLYCINE CLEAVAGE SYSTEM TRANSCRIPTIONAL ACTIVATOR"/>
    <property type="match status" value="1"/>
</dbReference>
<evidence type="ECO:0000256" key="3">
    <source>
        <dbReference type="ARBA" id="ARBA00023125"/>
    </source>
</evidence>
<protein>
    <submittedName>
        <fullName evidence="6">Transcriptional regulator, LysR family</fullName>
    </submittedName>
</protein>
<evidence type="ECO:0000256" key="2">
    <source>
        <dbReference type="ARBA" id="ARBA00023015"/>
    </source>
</evidence>
<dbReference type="InterPro" id="IPR000847">
    <property type="entry name" value="LysR_HTH_N"/>
</dbReference>
<keyword evidence="2" id="KW-0805">Transcription regulation</keyword>
<feature type="domain" description="HTH lysR-type" evidence="5">
    <location>
        <begin position="2"/>
        <end position="59"/>
    </location>
</feature>
<dbReference type="AlphaFoldDB" id="A0A1M7BDN2"/>
<sequence length="301" mass="33089">MPSLNSLRALEAVARHLSYPAAAEELGVTPAAVKQLIVKLEDALDKKLVERRGRGLALSETAMTATNDLSLAMRHLTDAVRGMRESRDTKRLIVSVESSLATTWLVPRLHDFCFRHPNIDVLIDSSQRIVDLKRSDVDVAIRYGVGTDPDLITHQLFEDCVAPACSPTLAEGPLSSASLDQLPGVPLIHWDIAKLPWATQARRWFDWSEWARREGISNIEAGSGLHFSDYGMAVQAAISGQGIILASKPILHDQFDAGLLVLPFANSSTKTGIGYDLVMTKQADDRPEVMAFTDWLRSVSH</sequence>
<keyword evidence="4" id="KW-0804">Transcription</keyword>
<keyword evidence="7" id="KW-1185">Reference proteome</keyword>
<dbReference type="InterPro" id="IPR005119">
    <property type="entry name" value="LysR_subst-bd"/>
</dbReference>
<organism evidence="6 7">
    <name type="scientific">Roseovarius marisflavi</name>
    <dbReference type="NCBI Taxonomy" id="1054996"/>
    <lineage>
        <taxon>Bacteria</taxon>
        <taxon>Pseudomonadati</taxon>
        <taxon>Pseudomonadota</taxon>
        <taxon>Alphaproteobacteria</taxon>
        <taxon>Rhodobacterales</taxon>
        <taxon>Roseobacteraceae</taxon>
        <taxon>Roseovarius</taxon>
    </lineage>
</organism>
<comment type="similarity">
    <text evidence="1">Belongs to the LysR transcriptional regulatory family.</text>
</comment>
<dbReference type="STRING" id="1054996.SAMN05444414_11780"/>
<dbReference type="PANTHER" id="PTHR30537">
    <property type="entry name" value="HTH-TYPE TRANSCRIPTIONAL REGULATOR"/>
    <property type="match status" value="1"/>
</dbReference>
<name>A0A1M7BDN2_9RHOB</name>
<evidence type="ECO:0000256" key="4">
    <source>
        <dbReference type="ARBA" id="ARBA00023163"/>
    </source>
</evidence>
<dbReference type="InterPro" id="IPR036388">
    <property type="entry name" value="WH-like_DNA-bd_sf"/>
</dbReference>
<dbReference type="Gene3D" id="1.10.10.10">
    <property type="entry name" value="Winged helix-like DNA-binding domain superfamily/Winged helix DNA-binding domain"/>
    <property type="match status" value="1"/>
</dbReference>
<dbReference type="Proteomes" id="UP000184191">
    <property type="component" value="Unassembled WGS sequence"/>
</dbReference>
<dbReference type="Pfam" id="PF00126">
    <property type="entry name" value="HTH_1"/>
    <property type="match status" value="1"/>
</dbReference>
<evidence type="ECO:0000313" key="6">
    <source>
        <dbReference type="EMBL" id="SHL53041.1"/>
    </source>
</evidence>
<evidence type="ECO:0000256" key="1">
    <source>
        <dbReference type="ARBA" id="ARBA00009437"/>
    </source>
</evidence>
<dbReference type="GO" id="GO:0003700">
    <property type="term" value="F:DNA-binding transcription factor activity"/>
    <property type="evidence" value="ECO:0007669"/>
    <property type="project" value="InterPro"/>
</dbReference>
<evidence type="ECO:0000313" key="7">
    <source>
        <dbReference type="Proteomes" id="UP000184191"/>
    </source>
</evidence>
<dbReference type="GO" id="GO:0006351">
    <property type="term" value="P:DNA-templated transcription"/>
    <property type="evidence" value="ECO:0007669"/>
    <property type="project" value="TreeGrafter"/>
</dbReference>
<dbReference type="CDD" id="cd08432">
    <property type="entry name" value="PBP2_GcdR_TrpI_HvrB_AmpR_like"/>
    <property type="match status" value="1"/>
</dbReference>
<gene>
    <name evidence="6" type="ORF">SAMN05444414_11780</name>
</gene>
<proteinExistence type="inferred from homology"/>
<reference evidence="7" key="1">
    <citation type="submission" date="2016-11" db="EMBL/GenBank/DDBJ databases">
        <authorList>
            <person name="Varghese N."/>
            <person name="Submissions S."/>
        </authorList>
    </citation>
    <scope>NUCLEOTIDE SEQUENCE [LARGE SCALE GENOMIC DNA]</scope>
    <source>
        <strain evidence="7">DSM 29327</strain>
    </source>
</reference>
<dbReference type="InterPro" id="IPR058163">
    <property type="entry name" value="LysR-type_TF_proteobact-type"/>
</dbReference>
<dbReference type="GO" id="GO:0043565">
    <property type="term" value="F:sequence-specific DNA binding"/>
    <property type="evidence" value="ECO:0007669"/>
    <property type="project" value="TreeGrafter"/>
</dbReference>
<dbReference type="EMBL" id="FRBN01000017">
    <property type="protein sequence ID" value="SHL53041.1"/>
    <property type="molecule type" value="Genomic_DNA"/>
</dbReference>
<accession>A0A1M7BDN2</accession>
<dbReference type="SUPFAM" id="SSF53850">
    <property type="entry name" value="Periplasmic binding protein-like II"/>
    <property type="match status" value="1"/>
</dbReference>
<dbReference type="SUPFAM" id="SSF46785">
    <property type="entry name" value="Winged helix' DNA-binding domain"/>
    <property type="match status" value="1"/>
</dbReference>
<keyword evidence="3" id="KW-0238">DNA-binding</keyword>
<dbReference type="InterPro" id="IPR036390">
    <property type="entry name" value="WH_DNA-bd_sf"/>
</dbReference>